<evidence type="ECO:0000313" key="1">
    <source>
        <dbReference type="EMBL" id="KAG6948678.1"/>
    </source>
</evidence>
<evidence type="ECO:0000313" key="2">
    <source>
        <dbReference type="Proteomes" id="UP000688947"/>
    </source>
</evidence>
<dbReference type="Proteomes" id="UP000688947">
    <property type="component" value="Unassembled WGS sequence"/>
</dbReference>
<organism evidence="1 2">
    <name type="scientific">Phytophthora cactorum</name>
    <dbReference type="NCBI Taxonomy" id="29920"/>
    <lineage>
        <taxon>Eukaryota</taxon>
        <taxon>Sar</taxon>
        <taxon>Stramenopiles</taxon>
        <taxon>Oomycota</taxon>
        <taxon>Peronosporomycetes</taxon>
        <taxon>Peronosporales</taxon>
        <taxon>Peronosporaceae</taxon>
        <taxon>Phytophthora</taxon>
    </lineage>
</organism>
<proteinExistence type="predicted"/>
<dbReference type="EMBL" id="JAENGZ010001349">
    <property type="protein sequence ID" value="KAG6948678.1"/>
    <property type="molecule type" value="Genomic_DNA"/>
</dbReference>
<name>A0A8T1TZ49_9STRA</name>
<dbReference type="VEuPathDB" id="FungiDB:PC110_g19666"/>
<accession>A0A8T1TZ49</accession>
<dbReference type="PANTHER" id="PTHR40866:SF1">
    <property type="entry name" value="BED-TYPE DOMAIN-CONTAINING PROTEIN"/>
    <property type="match status" value="1"/>
</dbReference>
<dbReference type="PANTHER" id="PTHR40866">
    <property type="entry name" value="BED-TYPE DOMAIN-CONTAINING PROTEIN"/>
    <property type="match status" value="1"/>
</dbReference>
<dbReference type="AlphaFoldDB" id="A0A8T1TZ49"/>
<gene>
    <name evidence="1" type="ORF">JG687_00015326</name>
</gene>
<comment type="caution">
    <text evidence="1">The sequence shown here is derived from an EMBL/GenBank/DDBJ whole genome shotgun (WGS) entry which is preliminary data.</text>
</comment>
<dbReference type="VEuPathDB" id="FungiDB:PC110_g22230"/>
<protein>
    <submittedName>
        <fullName evidence="1">Uncharacterized protein</fullName>
    </submittedName>
</protein>
<sequence length="361" mass="40566">MYSIPPRSPAADLFVPNEGYTNLVEHLTRCHTTTYDDEFRSIQRREGSLDAFVKGGDFLRKIYNLLGWIIMENQEHIFSQVVVQASIKKRLSGKKVGFAIDTWTEDGTHFVAIIGITELEKILLRFAALENDAVISSDAIIDLLDDVLDMKTQVSMIGCASHRFNLAMQALMGEHSDLLDKSTFAMVDRYFRFYDKVDRLDDGLADIIHTPRENVPLKTLHEDLKNLELVKSPDFENGVVKVLARKVRALTRTEKSAIAKLLGSTESYEVVEDADGSPTKRYSAEAALSEGAPAASVANMKWVPPTSNDVERLFSRAGIVYSRLRRSLNPMTLETILFLQYNRGMWDASAVAQAVENNRTK</sequence>
<dbReference type="OrthoDB" id="125481at2759"/>
<reference evidence="1" key="1">
    <citation type="submission" date="2021-01" db="EMBL/GenBank/DDBJ databases">
        <title>Phytophthora aleatoria, a newly-described species from Pinus radiata is distinct from Phytophthora cactorum isolates based on comparative genomics.</title>
        <authorList>
            <person name="Mcdougal R."/>
            <person name="Panda P."/>
            <person name="Williams N."/>
            <person name="Studholme D.J."/>
        </authorList>
    </citation>
    <scope>NUCLEOTIDE SEQUENCE</scope>
    <source>
        <strain evidence="1">NZFS 3830</strain>
    </source>
</reference>